<dbReference type="Gene3D" id="3.40.50.1820">
    <property type="entry name" value="alpha/beta hydrolase"/>
    <property type="match status" value="1"/>
</dbReference>
<dbReference type="Proteomes" id="UP000270626">
    <property type="component" value="Unassembled WGS sequence"/>
</dbReference>
<dbReference type="EMBL" id="RBXP01000011">
    <property type="protein sequence ID" value="RKT60551.1"/>
    <property type="molecule type" value="Genomic_DNA"/>
</dbReference>
<evidence type="ECO:0000313" key="1">
    <source>
        <dbReference type="EMBL" id="RKT60551.1"/>
    </source>
</evidence>
<dbReference type="Pfam" id="PF06821">
    <property type="entry name" value="Ser_hydrolase"/>
    <property type="match status" value="1"/>
</dbReference>
<proteinExistence type="predicted"/>
<accession>A0A495WFT7</accession>
<keyword evidence="2" id="KW-1185">Reference proteome</keyword>
<sequence length="191" mass="20968">MSQFPDLAADHKTSAAQDIAEILIVPGLRNSGPGHWQSWFEKQLPATRRVEQADWETTCLSDWAARVRQAIDAAAAPVWIVAHSFGCLASVTAAFNRPQDIRGALLVAPADPHRFGEPTALLEERLAFPSLVVASTTDPWVRNEVARRWADAWGSDFLSIGDAGHINVDSGHGPWPDGLALFEKLRRTGRR</sequence>
<comment type="caution">
    <text evidence="1">The sequence shown here is derived from an EMBL/GenBank/DDBJ whole genome shotgun (WGS) entry which is preliminary data.</text>
</comment>
<gene>
    <name evidence="1" type="ORF">DFR40_0690</name>
</gene>
<dbReference type="RefSeq" id="WP_245985591.1">
    <property type="nucleotide sequence ID" value="NZ_RBXP01000011.1"/>
</dbReference>
<organism evidence="1 2">
    <name type="scientific">Azonexus fungiphilus</name>
    <dbReference type="NCBI Taxonomy" id="146940"/>
    <lineage>
        <taxon>Bacteria</taxon>
        <taxon>Pseudomonadati</taxon>
        <taxon>Pseudomonadota</taxon>
        <taxon>Betaproteobacteria</taxon>
        <taxon>Rhodocyclales</taxon>
        <taxon>Azonexaceae</taxon>
        <taxon>Azonexus</taxon>
    </lineage>
</organism>
<evidence type="ECO:0008006" key="3">
    <source>
        <dbReference type="Google" id="ProtNLM"/>
    </source>
</evidence>
<dbReference type="SUPFAM" id="SSF53474">
    <property type="entry name" value="alpha/beta-Hydrolases"/>
    <property type="match status" value="1"/>
</dbReference>
<dbReference type="AlphaFoldDB" id="A0A495WFT7"/>
<protein>
    <recommendedName>
        <fullName evidence="3">Alpha/beta hydrolase</fullName>
    </recommendedName>
</protein>
<dbReference type="GO" id="GO:0016787">
    <property type="term" value="F:hydrolase activity"/>
    <property type="evidence" value="ECO:0007669"/>
    <property type="project" value="InterPro"/>
</dbReference>
<dbReference type="InterPro" id="IPR010662">
    <property type="entry name" value="RBBP9/YdeN"/>
</dbReference>
<evidence type="ECO:0000313" key="2">
    <source>
        <dbReference type="Proteomes" id="UP000270626"/>
    </source>
</evidence>
<reference evidence="1 2" key="1">
    <citation type="submission" date="2018-10" db="EMBL/GenBank/DDBJ databases">
        <title>Genomic Encyclopedia of Type Strains, Phase IV (KMG-IV): sequencing the most valuable type-strain genomes for metagenomic binning, comparative biology and taxonomic classification.</title>
        <authorList>
            <person name="Goeker M."/>
        </authorList>
    </citation>
    <scope>NUCLEOTIDE SEQUENCE [LARGE SCALE GENOMIC DNA]</scope>
    <source>
        <strain evidence="1 2">DSM 23841</strain>
    </source>
</reference>
<name>A0A495WFT7_9RHOO</name>
<dbReference type="InterPro" id="IPR029058">
    <property type="entry name" value="AB_hydrolase_fold"/>
</dbReference>